<dbReference type="SUPFAM" id="SSF46785">
    <property type="entry name" value="Winged helix' DNA-binding domain"/>
    <property type="match status" value="1"/>
</dbReference>
<evidence type="ECO:0000313" key="8">
    <source>
        <dbReference type="EMBL" id="XCG64779.1"/>
    </source>
</evidence>
<dbReference type="InterPro" id="IPR000524">
    <property type="entry name" value="Tscrpt_reg_HTH_GntR"/>
</dbReference>
<evidence type="ECO:0000256" key="3">
    <source>
        <dbReference type="ARBA" id="ARBA00023015"/>
    </source>
</evidence>
<evidence type="ECO:0000259" key="7">
    <source>
        <dbReference type="PROSITE" id="PS50949"/>
    </source>
</evidence>
<evidence type="ECO:0000256" key="4">
    <source>
        <dbReference type="ARBA" id="ARBA00023125"/>
    </source>
</evidence>
<dbReference type="Gene3D" id="1.10.10.10">
    <property type="entry name" value="Winged helix-like DNA-binding domain superfamily/Winged helix DNA-binding domain"/>
    <property type="match status" value="1"/>
</dbReference>
<dbReference type="InterPro" id="IPR036388">
    <property type="entry name" value="WH-like_DNA-bd_sf"/>
</dbReference>
<keyword evidence="2" id="KW-0663">Pyridoxal phosphate</keyword>
<dbReference type="CDD" id="cd00609">
    <property type="entry name" value="AAT_like"/>
    <property type="match status" value="1"/>
</dbReference>
<dbReference type="EMBL" id="CP159218">
    <property type="protein sequence ID" value="XCG64779.1"/>
    <property type="molecule type" value="Genomic_DNA"/>
</dbReference>
<organism evidence="8">
    <name type="scientific">Nakamurella sp. A5-74</name>
    <dbReference type="NCBI Taxonomy" id="3158264"/>
    <lineage>
        <taxon>Bacteria</taxon>
        <taxon>Bacillati</taxon>
        <taxon>Actinomycetota</taxon>
        <taxon>Actinomycetes</taxon>
        <taxon>Nakamurellales</taxon>
        <taxon>Nakamurellaceae</taxon>
        <taxon>Nakamurella</taxon>
    </lineage>
</organism>
<reference evidence="8" key="1">
    <citation type="submission" date="2024-05" db="EMBL/GenBank/DDBJ databases">
        <authorList>
            <person name="Cai S.Y."/>
            <person name="Jin L.M."/>
            <person name="Li H.R."/>
        </authorList>
    </citation>
    <scope>NUCLEOTIDE SEQUENCE</scope>
    <source>
        <strain evidence="8">A5-74</strain>
    </source>
</reference>
<keyword evidence="3" id="KW-0805">Transcription regulation</keyword>
<dbReference type="PRINTS" id="PR00035">
    <property type="entry name" value="HTHGNTR"/>
</dbReference>
<name>A0AAU8DSF6_9ACTN</name>
<dbReference type="InterPro" id="IPR004839">
    <property type="entry name" value="Aminotransferase_I/II_large"/>
</dbReference>
<feature type="compositionally biased region" description="Pro residues" evidence="6">
    <location>
        <begin position="96"/>
        <end position="105"/>
    </location>
</feature>
<feature type="region of interest" description="Disordered" evidence="6">
    <location>
        <begin position="90"/>
        <end position="129"/>
    </location>
</feature>
<feature type="domain" description="HTH gntR-type" evidence="7">
    <location>
        <begin position="21"/>
        <end position="89"/>
    </location>
</feature>
<proteinExistence type="inferred from homology"/>
<dbReference type="GO" id="GO:0008483">
    <property type="term" value="F:transaminase activity"/>
    <property type="evidence" value="ECO:0007669"/>
    <property type="project" value="UniProtKB-KW"/>
</dbReference>
<dbReference type="RefSeq" id="WP_353650391.1">
    <property type="nucleotide sequence ID" value="NZ_CP159218.1"/>
</dbReference>
<keyword evidence="8" id="KW-0808">Transferase</keyword>
<dbReference type="GO" id="GO:0003700">
    <property type="term" value="F:DNA-binding transcription factor activity"/>
    <property type="evidence" value="ECO:0007669"/>
    <property type="project" value="InterPro"/>
</dbReference>
<dbReference type="InterPro" id="IPR015421">
    <property type="entry name" value="PyrdxlP-dep_Trfase_major"/>
</dbReference>
<dbReference type="SMART" id="SM00345">
    <property type="entry name" value="HTH_GNTR"/>
    <property type="match status" value="1"/>
</dbReference>
<dbReference type="GO" id="GO:0003677">
    <property type="term" value="F:DNA binding"/>
    <property type="evidence" value="ECO:0007669"/>
    <property type="project" value="UniProtKB-KW"/>
</dbReference>
<comment type="similarity">
    <text evidence="1">In the C-terminal section; belongs to the class-I pyridoxal-phosphate-dependent aminotransferase family.</text>
</comment>
<dbReference type="AlphaFoldDB" id="A0AAU8DSF6"/>
<evidence type="ECO:0000256" key="5">
    <source>
        <dbReference type="ARBA" id="ARBA00023163"/>
    </source>
</evidence>
<gene>
    <name evidence="8" type="ORF">ABLG96_05545</name>
</gene>
<evidence type="ECO:0000256" key="6">
    <source>
        <dbReference type="SAM" id="MobiDB-lite"/>
    </source>
</evidence>
<protein>
    <submittedName>
        <fullName evidence="8">PLP-dependent aminotransferase family protein</fullName>
    </submittedName>
</protein>
<evidence type="ECO:0000256" key="1">
    <source>
        <dbReference type="ARBA" id="ARBA00005384"/>
    </source>
</evidence>
<dbReference type="InterPro" id="IPR051446">
    <property type="entry name" value="HTH_trans_reg/aminotransferase"/>
</dbReference>
<accession>A0AAU8DSF6</accession>
<dbReference type="Pfam" id="PF00392">
    <property type="entry name" value="GntR"/>
    <property type="match status" value="1"/>
</dbReference>
<dbReference type="PANTHER" id="PTHR46577:SF1">
    <property type="entry name" value="HTH-TYPE TRANSCRIPTIONAL REGULATORY PROTEIN GABR"/>
    <property type="match status" value="1"/>
</dbReference>
<keyword evidence="5" id="KW-0804">Transcription</keyword>
<dbReference type="InterPro" id="IPR036390">
    <property type="entry name" value="WH_DNA-bd_sf"/>
</dbReference>
<dbReference type="GO" id="GO:0030170">
    <property type="term" value="F:pyridoxal phosphate binding"/>
    <property type="evidence" value="ECO:0007669"/>
    <property type="project" value="InterPro"/>
</dbReference>
<dbReference type="PANTHER" id="PTHR46577">
    <property type="entry name" value="HTH-TYPE TRANSCRIPTIONAL REGULATORY PROTEIN GABR"/>
    <property type="match status" value="1"/>
</dbReference>
<sequence length="505" mass="53565">MTRTSSTAAVDVPIVVDPALGRLPGQIVDGFRDLVTRGALRPGDRLPSSRRLAAGWNISRGTVLTAWDQLAAEGYLAAAHGSGTVVNPDLSLVHPAPRPHPPAPTGQPSSIAGPAATAGVDLRPGRPGVTGLADASWRQAWRRAAAHPSPSSVPAPGLPALRAEIAAHLRQMRGLVVEPDEIVVTGGARDALAALLQIITVRLGHPPRVAVEDPGYPSLRRVLHRYGAAVVEIPVDDDGLSVTALEELSHPAHLVLVTPSHQYPLGASLPVGRRLRLLDWARRTDALVIEDDYDSELRYVGAPLPALAALDRGPRSPRGERVVTLGSFAKTMTPDLGSGFAVLPATLLPEMVALRSDLGPAPAPIVQRALADYLAAGGLRRHAQRMRREYRRRRSLLSDAFTEVTAVRVLAMDGGLHAVLELVRTADAVSATAVESAVQQQLLAVDVQLGALGDYWASSRPRDRFGWVLGYSGISDDDLRRGLELVRSTVDHVVAQAAPSGPVPL</sequence>
<keyword evidence="8" id="KW-0032">Aminotransferase</keyword>
<dbReference type="InterPro" id="IPR015424">
    <property type="entry name" value="PyrdxlP-dep_Trfase"/>
</dbReference>
<dbReference type="SUPFAM" id="SSF53383">
    <property type="entry name" value="PLP-dependent transferases"/>
    <property type="match status" value="1"/>
</dbReference>
<keyword evidence="4" id="KW-0238">DNA-binding</keyword>
<dbReference type="Pfam" id="PF00155">
    <property type="entry name" value="Aminotran_1_2"/>
    <property type="match status" value="1"/>
</dbReference>
<dbReference type="CDD" id="cd07377">
    <property type="entry name" value="WHTH_GntR"/>
    <property type="match status" value="1"/>
</dbReference>
<evidence type="ECO:0000256" key="2">
    <source>
        <dbReference type="ARBA" id="ARBA00022898"/>
    </source>
</evidence>
<dbReference type="PROSITE" id="PS50949">
    <property type="entry name" value="HTH_GNTR"/>
    <property type="match status" value="1"/>
</dbReference>
<dbReference type="Gene3D" id="3.40.640.10">
    <property type="entry name" value="Type I PLP-dependent aspartate aminotransferase-like (Major domain)"/>
    <property type="match status" value="1"/>
</dbReference>